<dbReference type="InterPro" id="IPR006103">
    <property type="entry name" value="Glyco_hydro_2_cat"/>
</dbReference>
<dbReference type="EMBL" id="JACCEL010000015">
    <property type="protein sequence ID" value="MBG9978533.1"/>
    <property type="molecule type" value="Genomic_DNA"/>
</dbReference>
<dbReference type="Pfam" id="PF00703">
    <property type="entry name" value="Glyco_hydro_2"/>
    <property type="match status" value="1"/>
</dbReference>
<dbReference type="SMART" id="SM01038">
    <property type="entry name" value="Bgal_small_N"/>
    <property type="match status" value="1"/>
</dbReference>
<dbReference type="Gene3D" id="2.60.120.260">
    <property type="entry name" value="Galactose-binding domain-like"/>
    <property type="match status" value="1"/>
</dbReference>
<proteinExistence type="inferred from homology"/>
<evidence type="ECO:0000313" key="10">
    <source>
        <dbReference type="Proteomes" id="UP000823401"/>
    </source>
</evidence>
<dbReference type="Proteomes" id="UP000823401">
    <property type="component" value="Unassembled WGS sequence"/>
</dbReference>
<dbReference type="InterPro" id="IPR050347">
    <property type="entry name" value="Bact_Beta-galactosidase"/>
</dbReference>
<dbReference type="PANTHER" id="PTHR46323:SF2">
    <property type="entry name" value="BETA-GALACTOSIDASE"/>
    <property type="match status" value="1"/>
</dbReference>
<evidence type="ECO:0000256" key="6">
    <source>
        <dbReference type="ARBA" id="ARBA00032230"/>
    </source>
</evidence>
<dbReference type="Pfam" id="PF02836">
    <property type="entry name" value="Glyco_hydro_2_C"/>
    <property type="match status" value="1"/>
</dbReference>
<dbReference type="PROSITE" id="PS00719">
    <property type="entry name" value="GLYCOSYL_HYDROL_F2_1"/>
    <property type="match status" value="1"/>
</dbReference>
<accession>A0ABS0LJU6</accession>
<dbReference type="SUPFAM" id="SSF51445">
    <property type="entry name" value="(Trans)glycosidases"/>
    <property type="match status" value="1"/>
</dbReference>
<dbReference type="InterPro" id="IPR008979">
    <property type="entry name" value="Galactose-bd-like_sf"/>
</dbReference>
<gene>
    <name evidence="9" type="ORF">HYQ42_07000</name>
</gene>
<dbReference type="InterPro" id="IPR011013">
    <property type="entry name" value="Gal_mutarotase_sf_dom"/>
</dbReference>
<keyword evidence="10" id="KW-1185">Reference proteome</keyword>
<dbReference type="RefSeq" id="WP_197104604.1">
    <property type="nucleotide sequence ID" value="NZ_JACCEL010000015.1"/>
</dbReference>
<evidence type="ECO:0000256" key="3">
    <source>
        <dbReference type="ARBA" id="ARBA00012756"/>
    </source>
</evidence>
<feature type="domain" description="Beta galactosidase small chain/" evidence="8">
    <location>
        <begin position="729"/>
        <end position="997"/>
    </location>
</feature>
<organism evidence="9 10">
    <name type="scientific">Ruoffia tabacinasalis</name>
    <dbReference type="NCBI Taxonomy" id="87458"/>
    <lineage>
        <taxon>Bacteria</taxon>
        <taxon>Bacillati</taxon>
        <taxon>Bacillota</taxon>
        <taxon>Bacilli</taxon>
        <taxon>Lactobacillales</taxon>
        <taxon>Aerococcaceae</taxon>
        <taxon>Ruoffia</taxon>
    </lineage>
</organism>
<dbReference type="Pfam" id="PF02929">
    <property type="entry name" value="Bgal_small_N"/>
    <property type="match status" value="1"/>
</dbReference>
<dbReference type="Gene3D" id="2.70.98.10">
    <property type="match status" value="1"/>
</dbReference>
<dbReference type="InterPro" id="IPR017853">
    <property type="entry name" value="GH"/>
</dbReference>
<dbReference type="PANTHER" id="PTHR46323">
    <property type="entry name" value="BETA-GALACTOSIDASE"/>
    <property type="match status" value="1"/>
</dbReference>
<dbReference type="InterPro" id="IPR023230">
    <property type="entry name" value="Glyco_hydro_2_CS"/>
</dbReference>
<dbReference type="InterPro" id="IPR006102">
    <property type="entry name" value="Ig-like_GH2"/>
</dbReference>
<dbReference type="Gene3D" id="3.20.20.80">
    <property type="entry name" value="Glycosidases"/>
    <property type="match status" value="1"/>
</dbReference>
<evidence type="ECO:0000256" key="5">
    <source>
        <dbReference type="ARBA" id="ARBA00023295"/>
    </source>
</evidence>
<dbReference type="Gene3D" id="2.60.40.10">
    <property type="entry name" value="Immunoglobulins"/>
    <property type="match status" value="2"/>
</dbReference>
<dbReference type="GO" id="GO:0016787">
    <property type="term" value="F:hydrolase activity"/>
    <property type="evidence" value="ECO:0007669"/>
    <property type="project" value="UniProtKB-KW"/>
</dbReference>
<evidence type="ECO:0000313" key="9">
    <source>
        <dbReference type="EMBL" id="MBG9978533.1"/>
    </source>
</evidence>
<evidence type="ECO:0000256" key="7">
    <source>
        <dbReference type="RuleBase" id="RU361154"/>
    </source>
</evidence>
<comment type="caution">
    <text evidence="9">The sequence shown here is derived from an EMBL/GenBank/DDBJ whole genome shotgun (WGS) entry which is preliminary data.</text>
</comment>
<protein>
    <recommendedName>
        <fullName evidence="3 7">Beta-galactosidase</fullName>
        <ecNumber evidence="3 7">3.2.1.23</ecNumber>
    </recommendedName>
    <alternativeName>
        <fullName evidence="6 7">Lactase</fullName>
    </alternativeName>
</protein>
<name>A0ABS0LJU6_9LACT</name>
<dbReference type="InterPro" id="IPR006101">
    <property type="entry name" value="Glyco_hydro_2"/>
</dbReference>
<dbReference type="SUPFAM" id="SSF74650">
    <property type="entry name" value="Galactose mutarotase-like"/>
    <property type="match status" value="1"/>
</dbReference>
<comment type="similarity">
    <text evidence="2 7">Belongs to the glycosyl hydrolase 2 family.</text>
</comment>
<dbReference type="InterPro" id="IPR014718">
    <property type="entry name" value="GH-type_carb-bd"/>
</dbReference>
<comment type="catalytic activity">
    <reaction evidence="1 7">
        <text>Hydrolysis of terminal non-reducing beta-D-galactose residues in beta-D-galactosides.</text>
        <dbReference type="EC" id="3.2.1.23"/>
    </reaction>
</comment>
<dbReference type="InterPro" id="IPR006104">
    <property type="entry name" value="Glyco_hydro_2_N"/>
</dbReference>
<evidence type="ECO:0000256" key="1">
    <source>
        <dbReference type="ARBA" id="ARBA00001412"/>
    </source>
</evidence>
<keyword evidence="4 7" id="KW-0378">Hydrolase</keyword>
<dbReference type="InterPro" id="IPR036156">
    <property type="entry name" value="Beta-gal/glucu_dom_sf"/>
</dbReference>
<sequence>MLLTNYFEDLSVNEVNTLPRRNYFIPYKNRQEAQENPNRRDSSYYHDLNGTWDFHYFENVRLIEQPYWLSEKSEQITFDSIAVPSCWQLSGYGQIQYTNVEFPIPYNPPYAPYENPAGLYRRKFTIDNYNSSSDYHINFEGVDSSFYVWVNDEFIGFSKISHSNTEFDISSFVHDGQNEISVLVIQWGDATYLEDQDKFRYSGIFRDVYLLERSPQRLNHFVITPDISEDLNTASIDIQFLDFRELGEIHFSLLDPNGDIIENRQLDVSQSHTIEIESPVLWNAEDPNLYLVLLETENETYRQEIGIRKVEIKDNQLYVNHKSIKLYGVNHHDTHPETGMTVNLDNQINDLQLMKNYNFNAIRTAHYPKTAEFYELTDRYGFYVMSESDFECHGVVDLYGLGENDNYNMIADDDRFSFAITDRMESSIVPFRNFSSIIMWSAGNEGGYGIAVEKALKRGRELDSTRPLHYEAYYYHNPNIEYDETYIDMYSRMYPSVEEIDDKYFSDTINRPFILCEYSHAMGNGPGDFKEYYDYMMSKDEFIGAFVWEWADHAVNINRNSKEPAIYRYGGDHGEFPHYGNFCMDGLVFPDRTPHTGLLEYRQVHRYLRLKKYDLESSTFTFKSTFDFTSSKNHYNVKVEYLDLDGNVIDSEDLDDIDVPARESKDYHLKLKHSFDDILSLRFVYFTNNDSNYNEQGFDYVEVQSYSPAFKESQSNVTISYEDNIGSIDVQTDGNLIQFNKADGAIKQISKNNTSLLNAPSTWTVWRAPIDNDRNIKKEWYEARYDHSSTRIHSYSVNETSERIELLFEGTLNLMGRQNLLELTIKWTISKNGEISLDLNALKDPIFPFLPRFGIMMPLNKSFNDVSYFGNGPYENYVDKKHASYLALFNASIEDLYEPYVTPQENGAHANVKKLNVLNSESDIEFISEDGISFNFSQYSTQQLTDTSHRDQLVIEDNHYLHIDYAHSGLGSNACGPELADEYQLNEDEFNFKFSFKI</sequence>
<reference evidence="9 10" key="1">
    <citation type="submission" date="2020-07" db="EMBL/GenBank/DDBJ databases">
        <title>Facklamia lactis sp. nov., isolated from raw milk.</title>
        <authorList>
            <person name="Doll E.V."/>
            <person name="Huptas C."/>
            <person name="Staib L."/>
            <person name="Wenning M."/>
            <person name="Scherer S."/>
        </authorList>
    </citation>
    <scope>NUCLEOTIDE SEQUENCE [LARGE SCALE GENOMIC DNA]</scope>
    <source>
        <strain evidence="9 10">DSM 104272</strain>
    </source>
</reference>
<evidence type="ECO:0000256" key="4">
    <source>
        <dbReference type="ARBA" id="ARBA00022801"/>
    </source>
</evidence>
<evidence type="ECO:0000259" key="8">
    <source>
        <dbReference type="SMART" id="SM01038"/>
    </source>
</evidence>
<evidence type="ECO:0000256" key="2">
    <source>
        <dbReference type="ARBA" id="ARBA00007401"/>
    </source>
</evidence>
<dbReference type="InterPro" id="IPR004199">
    <property type="entry name" value="B-gal_small/dom_5"/>
</dbReference>
<dbReference type="Pfam" id="PF02837">
    <property type="entry name" value="Glyco_hydro_2_N"/>
    <property type="match status" value="1"/>
</dbReference>
<dbReference type="SUPFAM" id="SSF49303">
    <property type="entry name" value="beta-Galactosidase/glucuronidase domain"/>
    <property type="match status" value="1"/>
</dbReference>
<dbReference type="EC" id="3.2.1.23" evidence="3 7"/>
<keyword evidence="5 7" id="KW-0326">Glycosidase</keyword>
<dbReference type="PRINTS" id="PR00132">
    <property type="entry name" value="GLHYDRLASE2"/>
</dbReference>
<dbReference type="SUPFAM" id="SSF49785">
    <property type="entry name" value="Galactose-binding domain-like"/>
    <property type="match status" value="1"/>
</dbReference>
<dbReference type="InterPro" id="IPR013783">
    <property type="entry name" value="Ig-like_fold"/>
</dbReference>